<sequence length="61" mass="6908">MRAETGKAFNTSQMAKVALKDVAKSRRNLAENCCAKNKLLRCTKHLSEGSFCAYTLRREEQ</sequence>
<evidence type="ECO:0000313" key="1">
    <source>
        <dbReference type="EMBL" id="CVI56915.1"/>
    </source>
</evidence>
<evidence type="ECO:0000313" key="2">
    <source>
        <dbReference type="Proteomes" id="UP000192140"/>
    </source>
</evidence>
<reference evidence="1" key="1">
    <citation type="submission" date="2016-01" db="EMBL/GenBank/DDBJ databases">
        <authorList>
            <person name="Regsiter A."/>
            <person name="william w."/>
        </authorList>
    </citation>
    <scope>NUCLEOTIDE SEQUENCE</scope>
    <source>
        <strain evidence="1">NCPPB 1641</strain>
    </source>
</reference>
<proteinExistence type="predicted"/>
<gene>
    <name evidence="1" type="ORF">AGR7A_Cc290676</name>
</gene>
<dbReference type="EMBL" id="FCNP01000022">
    <property type="protein sequence ID" value="CVI56915.1"/>
    <property type="molecule type" value="Genomic_DNA"/>
</dbReference>
<organism evidence="1 2">
    <name type="scientific">Agrobacterium deltaense NCPPB 1641</name>
    <dbReference type="NCBI Taxonomy" id="1183425"/>
    <lineage>
        <taxon>Bacteria</taxon>
        <taxon>Pseudomonadati</taxon>
        <taxon>Pseudomonadota</taxon>
        <taxon>Alphaproteobacteria</taxon>
        <taxon>Hyphomicrobiales</taxon>
        <taxon>Rhizobiaceae</taxon>
        <taxon>Rhizobium/Agrobacterium group</taxon>
        <taxon>Agrobacterium</taxon>
    </lineage>
</organism>
<name>A0A1S7TQM4_9HYPH</name>
<dbReference type="Proteomes" id="UP000192140">
    <property type="component" value="Unassembled WGS sequence"/>
</dbReference>
<accession>A0A1S7TQM4</accession>
<dbReference type="AlphaFoldDB" id="A0A1S7TQM4"/>
<comment type="caution">
    <text evidence="1">The sequence shown here is derived from an EMBL/GenBank/DDBJ whole genome shotgun (WGS) entry which is preliminary data.</text>
</comment>
<protein>
    <submittedName>
        <fullName evidence="1">Uncharacterized protein</fullName>
    </submittedName>
</protein>
<keyword evidence="2" id="KW-1185">Reference proteome</keyword>